<feature type="domain" description="C2H2-type" evidence="3">
    <location>
        <begin position="155"/>
        <end position="177"/>
    </location>
</feature>
<keyword evidence="1" id="KW-0862">Zinc</keyword>
<dbReference type="CTD" id="66059853"/>
<dbReference type="STRING" id="6279.A0A5S6PNJ0"/>
<keyword evidence="1" id="KW-0479">Metal-binding</keyword>
<gene>
    <name evidence="4 6" type="primary">Bm4830</name>
    <name evidence="4" type="ORF">BM_BM4830</name>
</gene>
<evidence type="ECO:0000313" key="4">
    <source>
        <dbReference type="EMBL" id="VIO94773.1"/>
    </source>
</evidence>
<sequence length="305" mass="35907">MKKLDEICSRLHEKQKQQQQQQQEQQQQKQQQQQQQQQQQFSSMLRQKRRIKDNLSIGEITTLKAYKNDSINRNASVKLPKIETTIKNMNNCNMTNPFISNANLENHDRDATQAYLTIPKHIPMITSTMESILPTKMFIAFCSRPFCKLKKRLHYHCNFCQQGFSHADRFLRHFQKHYALFLSSSNLKYFLNAKRKQTMKYCNEWLAFSHSISSETIINGRKYEQQMKKPLKFIDCTNETTNAVIGSSFNHHTNEMEQQLSYNCSKCGYKAIDKTKGLLHLMLHDKAHKLKLKHITQESDTIHSS</sequence>
<dbReference type="GeneID" id="66059853"/>
<evidence type="ECO:0000313" key="5">
    <source>
        <dbReference type="Proteomes" id="UP000006672"/>
    </source>
</evidence>
<dbReference type="SMART" id="SM00355">
    <property type="entry name" value="ZnF_C2H2"/>
    <property type="match status" value="2"/>
</dbReference>
<keyword evidence="1" id="KW-0863">Zinc-finger</keyword>
<evidence type="ECO:0000256" key="1">
    <source>
        <dbReference type="PROSITE-ProRule" id="PRU00042"/>
    </source>
</evidence>
<reference evidence="6" key="3">
    <citation type="submission" date="2019-12" db="UniProtKB">
        <authorList>
            <consortium name="WormBaseParasite"/>
        </authorList>
    </citation>
    <scope>IDENTIFICATION</scope>
</reference>
<accession>A0A4E9FQ24</accession>
<dbReference type="GO" id="GO:0008270">
    <property type="term" value="F:zinc ion binding"/>
    <property type="evidence" value="ECO:0007669"/>
    <property type="project" value="UniProtKB-KW"/>
</dbReference>
<dbReference type="EMBL" id="CAAKNF010000193">
    <property type="protein sequence ID" value="VIO94773.1"/>
    <property type="molecule type" value="Genomic_DNA"/>
</dbReference>
<evidence type="ECO:0000313" key="6">
    <source>
        <dbReference type="WBParaSite" id="Bm4830.1"/>
    </source>
</evidence>
<dbReference type="PROSITE" id="PS00028">
    <property type="entry name" value="ZINC_FINGER_C2H2_1"/>
    <property type="match status" value="1"/>
</dbReference>
<dbReference type="PROSITE" id="PS50157">
    <property type="entry name" value="ZINC_FINGER_C2H2_2"/>
    <property type="match status" value="1"/>
</dbReference>
<dbReference type="Proteomes" id="UP000006672">
    <property type="component" value="Unassembled WGS sequence"/>
</dbReference>
<dbReference type="OrthoDB" id="5862449at2759"/>
<evidence type="ECO:0000256" key="2">
    <source>
        <dbReference type="SAM" id="MobiDB-lite"/>
    </source>
</evidence>
<reference evidence="4" key="2">
    <citation type="submission" date="2019-04" db="EMBL/GenBank/DDBJ databases">
        <authorList>
            <person name="Howe K."/>
            <person name="Paulini M."/>
            <person name="Williams G."/>
        </authorList>
    </citation>
    <scope>NUCLEOTIDE SEQUENCE [LARGE SCALE GENOMIC DNA]</scope>
    <source>
        <strain evidence="4">FR3</strain>
    </source>
</reference>
<organism evidence="4">
    <name type="scientific">Brugia malayi</name>
    <name type="common">Filarial nematode worm</name>
    <dbReference type="NCBI Taxonomy" id="6279"/>
    <lineage>
        <taxon>Eukaryota</taxon>
        <taxon>Metazoa</taxon>
        <taxon>Ecdysozoa</taxon>
        <taxon>Nematoda</taxon>
        <taxon>Chromadorea</taxon>
        <taxon>Rhabditida</taxon>
        <taxon>Spirurina</taxon>
        <taxon>Spiruromorpha</taxon>
        <taxon>Filarioidea</taxon>
        <taxon>Onchocercidae</taxon>
        <taxon>Brugia</taxon>
    </lineage>
</organism>
<dbReference type="RefSeq" id="XP_042935186.1">
    <property type="nucleotide sequence ID" value="XM_043079252.1"/>
</dbReference>
<feature type="compositionally biased region" description="Low complexity" evidence="2">
    <location>
        <begin position="17"/>
        <end position="40"/>
    </location>
</feature>
<dbReference type="AlphaFoldDB" id="A0A4E9FQ24"/>
<accession>A0A5S6PNJ0</accession>
<dbReference type="InterPro" id="IPR013087">
    <property type="entry name" value="Znf_C2H2_type"/>
</dbReference>
<feature type="compositionally biased region" description="Basic and acidic residues" evidence="2">
    <location>
        <begin position="1"/>
        <end position="16"/>
    </location>
</feature>
<reference evidence="5" key="1">
    <citation type="journal article" date="2007" name="Science">
        <title>Draft genome of the filarial nematode parasite Brugia malayi.</title>
        <authorList>
            <person name="Ghedin E."/>
            <person name="Wang S."/>
            <person name="Spiro D."/>
            <person name="Caler E."/>
            <person name="Zhao Q."/>
            <person name="Crabtree J."/>
            <person name="Allen J.E."/>
            <person name="Delcher A.L."/>
            <person name="Guiliano D.B."/>
            <person name="Miranda-Saavedra D."/>
            <person name="Angiuoli S.V."/>
            <person name="Creasy T."/>
            <person name="Amedeo P."/>
            <person name="Haas B."/>
            <person name="El-Sayed N.M."/>
            <person name="Wortman J.R."/>
            <person name="Feldblyum T."/>
            <person name="Tallon L."/>
            <person name="Schatz M."/>
            <person name="Shumway M."/>
            <person name="Koo H."/>
            <person name="Salzberg S.L."/>
            <person name="Schobel S."/>
            <person name="Pertea M."/>
            <person name="Pop M."/>
            <person name="White O."/>
            <person name="Barton G.J."/>
            <person name="Carlow C.K."/>
            <person name="Crawford M.J."/>
            <person name="Daub J."/>
            <person name="Dimmic M.W."/>
            <person name="Estes C.F."/>
            <person name="Foster J.M."/>
            <person name="Ganatra M."/>
            <person name="Gregory W.F."/>
            <person name="Johnson N.M."/>
            <person name="Jin J."/>
            <person name="Komuniecki R."/>
            <person name="Korf I."/>
            <person name="Kumar S."/>
            <person name="Laney S."/>
            <person name="Li B.W."/>
            <person name="Li W."/>
            <person name="Lindblom T.H."/>
            <person name="Lustigman S."/>
            <person name="Ma D."/>
            <person name="Maina C.V."/>
            <person name="Martin D.M."/>
            <person name="McCarter J.P."/>
            <person name="McReynolds L."/>
            <person name="Mitreva M."/>
            <person name="Nutman T.B."/>
            <person name="Parkinson J."/>
            <person name="Peregrin-Alvarez J.M."/>
            <person name="Poole C."/>
            <person name="Ren Q."/>
            <person name="Saunders L."/>
            <person name="Sluder A.E."/>
            <person name="Smith K."/>
            <person name="Stanke M."/>
            <person name="Unnasch T.R."/>
            <person name="Ware J."/>
            <person name="Wei A.D."/>
            <person name="Weil G."/>
            <person name="Williams D.J."/>
            <person name="Zhang Y."/>
            <person name="Williams S.A."/>
            <person name="Fraser-Liggett C."/>
            <person name="Slatko B."/>
            <person name="Blaxter M.L."/>
            <person name="Scott A.L."/>
        </authorList>
    </citation>
    <scope>NUCLEOTIDE SEQUENCE</scope>
    <source>
        <strain evidence="5">FR3</strain>
    </source>
</reference>
<name>A0A4E9FQ24_BRUMA</name>
<dbReference type="WBParaSite" id="Bm4830.1">
    <property type="protein sequence ID" value="Bm4830.1"/>
    <property type="gene ID" value="WBGene00225091"/>
</dbReference>
<protein>
    <submittedName>
        <fullName evidence="4 6">Leukocyte cell-derived chemotaxin 2, putative</fullName>
    </submittedName>
</protein>
<proteinExistence type="predicted"/>
<feature type="region of interest" description="Disordered" evidence="2">
    <location>
        <begin position="1"/>
        <end position="47"/>
    </location>
</feature>
<evidence type="ECO:0000259" key="3">
    <source>
        <dbReference type="PROSITE" id="PS50157"/>
    </source>
</evidence>
<keyword evidence="5" id="KW-1185">Reference proteome</keyword>
<dbReference type="KEGG" id="bmy:BM_BM4830"/>